<dbReference type="OrthoDB" id="9815057at2"/>
<feature type="coiled-coil region" evidence="1">
    <location>
        <begin position="1145"/>
        <end position="1172"/>
    </location>
</feature>
<evidence type="ECO:0000313" key="2">
    <source>
        <dbReference type="EMBL" id="SKB47352.1"/>
    </source>
</evidence>
<name>A0A1T5BJ55_9FIRM</name>
<feature type="coiled-coil region" evidence="1">
    <location>
        <begin position="458"/>
        <end position="485"/>
    </location>
</feature>
<evidence type="ECO:0000313" key="3">
    <source>
        <dbReference type="Proteomes" id="UP000243406"/>
    </source>
</evidence>
<protein>
    <submittedName>
        <fullName evidence="2">Chromosome segregation ATPase</fullName>
    </submittedName>
</protein>
<reference evidence="3" key="1">
    <citation type="submission" date="2017-02" db="EMBL/GenBank/DDBJ databases">
        <authorList>
            <person name="Varghese N."/>
            <person name="Submissions S."/>
        </authorList>
    </citation>
    <scope>NUCLEOTIDE SEQUENCE [LARGE SCALE GENOMIC DNA]</scope>
    <source>
        <strain evidence="3">ATCC 35199</strain>
    </source>
</reference>
<evidence type="ECO:0000256" key="1">
    <source>
        <dbReference type="SAM" id="Coils"/>
    </source>
</evidence>
<keyword evidence="3" id="KW-1185">Reference proteome</keyword>
<feature type="coiled-coil region" evidence="1">
    <location>
        <begin position="796"/>
        <end position="823"/>
    </location>
</feature>
<feature type="coiled-coil region" evidence="1">
    <location>
        <begin position="319"/>
        <end position="419"/>
    </location>
</feature>
<accession>A0A1T5BJ55</accession>
<proteinExistence type="predicted"/>
<dbReference type="EMBL" id="FUYN01000003">
    <property type="protein sequence ID" value="SKB47352.1"/>
    <property type="molecule type" value="Genomic_DNA"/>
</dbReference>
<organism evidence="2 3">
    <name type="scientific">Acetoanaerobium noterae</name>
    <dbReference type="NCBI Taxonomy" id="745369"/>
    <lineage>
        <taxon>Bacteria</taxon>
        <taxon>Bacillati</taxon>
        <taxon>Bacillota</taxon>
        <taxon>Clostridia</taxon>
        <taxon>Peptostreptococcales</taxon>
        <taxon>Filifactoraceae</taxon>
        <taxon>Acetoanaerobium</taxon>
    </lineage>
</organism>
<feature type="coiled-coil region" evidence="1">
    <location>
        <begin position="953"/>
        <end position="980"/>
    </location>
</feature>
<sequence length="1490" mass="174905">MPKLSKIRLTGCKYDGLRKEHENSIFDLTKDGKVDHTLFTLFNGGGKGVMMQLIFQLLLPETKWGKSNGNKIIGMFYDQRKNLHSFTFHVVLEWVLDTVPEKRLINGIAFKSSIKNTGSDEEESAGLNYFLYTYEHENDGYFTVENLPLYDLENKKAVELETLEKFIDDNKRIFTKYSQSSARKKDGPYYSYLEDRGIYRSEWINLKSINKSEGGVGDYFIGANDNKSIFDKIILPAISENIRNYIHDGENNLIEMFKSNLSITKDLPVLIKRESSYKNLQEYIKPLIANADAGSRYIDRKNRLIIKGNNIYFTLKEEENFVAQELEKLKTDLKRAEDEKYELAFKKDNLEYNQQRIKLISKENEVKKLEKQLSEKEETIKAEKESLKLYEINELLYEKKQTEQSLVAKTKEKESLIEDLDIKDIKDKAKSLDNAIELEWEKNVAIWKENERSYESYINYVQGAIEEYKNKKNNYELKIKELDKKIIEFDFKEKDLLKDKLKLESQYSLLSLEFPERILEDLNIIQNDIQENIEKYTEEKEDYNKRLFMLNTSIGILESKLEEYEIKMDKLNQEILKQEAFEKETVKKLSKILLENNDGSLRNNLWFSKKLEEIENKEKEKNHKLEEIQRLIWEKNIDRALNKYDFFIANKDITLVKEMVENLGIHVETGSEFIKELDDDAKLTILNDYPGFIYSVVIGSEKDWQLIETNIDKSIFLNNMVPIYIRSEMKGKNNLIKTLVNKAYKLIDENDYITWKEELTSEMSKMTEIQISIKNDILKMSEIKQDLNIILRTKTTLELRTLLKEYEEEKQSLIDEIRIKKQEQLSIDNNLNQVRYALKEEDKKLVDSKKSIIEMKSYLNKSKELYEEKIIVDKIKIDILDLEKGKREVELSIEDVEGKRSMIKDSYSKWKLEIENDIKQIKDIFNKASYEFGVRTSELTDKIPTLLIQNIAIMSLVNQRKILEEDISSKNNNIALLDKDIKHLNLELKRHIGDLNKISKDWKDYPRLENSLNEIQIKISQLKIILGNLEIDRSSIKSSYDTSRGSILAFKQQLEAKENQIYDKHKKSVVFIEIQDTEMNLDVAIINIQSDMDIVSRDIQLNNKFYSVCIDGLEKYKDYKAKLDINIAKIKSIYTLDFSKGKEDIALKERIKENLENIIQDWLNEFDDNERKIKEKIDDGEKRRSDFIREINLKLEEDKLKEKVISTIKEANILNFKSNLISFTSMENHFQKELMNLSKDKQKAEEAMKNWTSRASIHIIRMIDSLKSMIASMNYTNDQGHIFPLVKLKGMERLPKEEAEIIYLLEEYFVQAISKILEKKEDISKIDDKVYKELMDDTVLYSKALQGRYPTLLVYKMTEKNEFRYARAREEYYTTWEAINKGEGDLPEGSGGQTLSVNTFVIMMIMSYKKKNIGNENPSTVLVLDNPFGKASAKHVLDPIFEIADKLNFQMICFAAPEIIKVEISERFPVFWELKLDNGKVIHGGRVIKT</sequence>
<gene>
    <name evidence="2" type="ORF">SAMN02745120_1667</name>
</gene>
<feature type="coiled-coil region" evidence="1">
    <location>
        <begin position="1227"/>
        <end position="1254"/>
    </location>
</feature>
<keyword evidence="1" id="KW-0175">Coiled coil</keyword>
<dbReference type="Proteomes" id="UP000243406">
    <property type="component" value="Unassembled WGS sequence"/>
</dbReference>
<feature type="coiled-coil region" evidence="1">
    <location>
        <begin position="519"/>
        <end position="581"/>
    </location>
</feature>
<feature type="coiled-coil region" evidence="1">
    <location>
        <begin position="607"/>
        <end position="634"/>
    </location>
</feature>
<dbReference type="RefSeq" id="WP_079589519.1">
    <property type="nucleotide sequence ID" value="NZ_FUYN01000003.1"/>
</dbReference>